<evidence type="ECO:0000259" key="10">
    <source>
        <dbReference type="Pfam" id="PF00361"/>
    </source>
</evidence>
<feature type="transmembrane region" description="Helical" evidence="9">
    <location>
        <begin position="82"/>
        <end position="102"/>
    </location>
</feature>
<evidence type="ECO:0000256" key="9">
    <source>
        <dbReference type="SAM" id="Phobius"/>
    </source>
</evidence>
<dbReference type="GO" id="GO:0042773">
    <property type="term" value="P:ATP synthesis coupled electron transport"/>
    <property type="evidence" value="ECO:0007669"/>
    <property type="project" value="InterPro"/>
</dbReference>
<dbReference type="InterPro" id="IPR003945">
    <property type="entry name" value="NU5C-like"/>
</dbReference>
<comment type="caution">
    <text evidence="12">The sequence shown here is derived from an EMBL/GenBank/DDBJ whole genome shotgun (WGS) entry which is preliminary data.</text>
</comment>
<feature type="transmembrane region" description="Helical" evidence="9">
    <location>
        <begin position="114"/>
        <end position="131"/>
    </location>
</feature>
<gene>
    <name evidence="12" type="ORF">Lyticum_00489</name>
</gene>
<evidence type="ECO:0000313" key="13">
    <source>
        <dbReference type="Proteomes" id="UP001289135"/>
    </source>
</evidence>
<feature type="transmembrane region" description="Helical" evidence="9">
    <location>
        <begin position="512"/>
        <end position="534"/>
    </location>
</feature>
<evidence type="ECO:0000313" key="12">
    <source>
        <dbReference type="EMBL" id="MDZ5761318.1"/>
    </source>
</evidence>
<sequence>MLINTLFVVFVFSPIVFVLLLLFLQKCLSHNKLIILANINILSVAIFFNYLIFNKLNTNIILWEIIDIYDIKANFSIKADALSIYMLNIVSNISFIVHMYSIKYMQNDEGKLRFTIYLSTFTFAMFILVVADNMIQIFIGWEGVGLISYLLIGFWYDKSDALEAAKKAFIVNRISDFALLFGIIVIVHTFQGIDFDSILNNNKILEAKELIIFKFYNKSLNKLDLCCIFLLIGCMGKSAQILFHIWLPDAMKGPTPASALIHAATMVTAGIFLIVRCNLLFSNSDIILNIVLYIGILTALFGAISAVSQDDIKKIIAYSTCSQLGYMFAACGTKAFTAAMFHLLTHAFFKALLFLGAGSIIHSINGEQNIKKMGKLANYIPYTFSMMLVGSMNLSGVYPLSGFFSKDLILQNLYISNHKCVFYIALLVSILTTIYCTRLIFYVFIKDNNFNFCINEINPHDPPFLMKLAMIILSIGSIFFGILEKSLGENSINFWENIIIKDNLKLKEIIPIHIQFIINSIGTVFFIISMIFFYKKTSISNTISNKNNITFFEKLTKNAFYFDLIYEKIFLRSFYTIVKYMNDFIEKRFFNNITNYLVLYCFSMAKNQQKIYNGQISHYAMIIFLFTIGMIYYIGMRHIFYII</sequence>
<evidence type="ECO:0000256" key="2">
    <source>
        <dbReference type="ARBA" id="ARBA00019904"/>
    </source>
</evidence>
<feature type="transmembrane region" description="Helical" evidence="9">
    <location>
        <begin position="617"/>
        <end position="635"/>
    </location>
</feature>
<keyword evidence="13" id="KW-1185">Reference proteome</keyword>
<dbReference type="PANTHER" id="PTHR42829:SF2">
    <property type="entry name" value="NADH-UBIQUINONE OXIDOREDUCTASE CHAIN 5"/>
    <property type="match status" value="1"/>
</dbReference>
<dbReference type="Pfam" id="PF00361">
    <property type="entry name" value="Proton_antipo_M"/>
    <property type="match status" value="1"/>
</dbReference>
<dbReference type="AlphaFoldDB" id="A0AAE4VKV7"/>
<feature type="transmembrane region" description="Helical" evidence="9">
    <location>
        <begin position="259"/>
        <end position="281"/>
    </location>
</feature>
<dbReference type="InterPro" id="IPR001516">
    <property type="entry name" value="Proton_antipo_N"/>
</dbReference>
<name>A0AAE4VKV7_9RICK</name>
<feature type="transmembrane region" description="Helical" evidence="9">
    <location>
        <begin position="137"/>
        <end position="156"/>
    </location>
</feature>
<dbReference type="InterPro" id="IPR001750">
    <property type="entry name" value="ND/Mrp_TM"/>
</dbReference>
<feature type="transmembrane region" description="Helical" evidence="9">
    <location>
        <begin position="33"/>
        <end position="53"/>
    </location>
</feature>
<reference evidence="12" key="1">
    <citation type="submission" date="2023-02" db="EMBL/GenBank/DDBJ databases">
        <title>Host association and intracellularity evolved multiple times independently in the Rickettsiales.</title>
        <authorList>
            <person name="Castelli M."/>
            <person name="Nardi T."/>
            <person name="Gammuto L."/>
            <person name="Bellinzona G."/>
            <person name="Sabaneyeva E."/>
            <person name="Potekhin A."/>
            <person name="Serra V."/>
            <person name="Petroni G."/>
            <person name="Sassera D."/>
        </authorList>
    </citation>
    <scope>NUCLEOTIDE SEQUENCE</scope>
    <source>
        <strain evidence="12">USBL-36I1</strain>
    </source>
</reference>
<dbReference type="GO" id="GO:0003954">
    <property type="term" value="F:NADH dehydrogenase activity"/>
    <property type="evidence" value="ECO:0007669"/>
    <property type="project" value="TreeGrafter"/>
</dbReference>
<dbReference type="InterPro" id="IPR018393">
    <property type="entry name" value="NADHpl_OxRdtase_5_subgr"/>
</dbReference>
<evidence type="ECO:0000256" key="7">
    <source>
        <dbReference type="ARBA" id="ARBA00032795"/>
    </source>
</evidence>
<feature type="transmembrane region" description="Helical" evidence="9">
    <location>
        <begin position="421"/>
        <end position="444"/>
    </location>
</feature>
<feature type="transmembrane region" description="Helical" evidence="9">
    <location>
        <begin position="6"/>
        <end position="24"/>
    </location>
</feature>
<dbReference type="GO" id="GO:0015990">
    <property type="term" value="P:electron transport coupled proton transport"/>
    <property type="evidence" value="ECO:0007669"/>
    <property type="project" value="TreeGrafter"/>
</dbReference>
<evidence type="ECO:0000256" key="6">
    <source>
        <dbReference type="ARBA" id="ARBA00031571"/>
    </source>
</evidence>
<proteinExistence type="predicted"/>
<dbReference type="NCBIfam" id="NF005141">
    <property type="entry name" value="PRK06590.1"/>
    <property type="match status" value="1"/>
</dbReference>
<dbReference type="GO" id="GO:0016020">
    <property type="term" value="C:membrane"/>
    <property type="evidence" value="ECO:0007669"/>
    <property type="project" value="UniProtKB-SubCell"/>
</dbReference>
<feature type="domain" description="NADH:quinone oxidoreductase/Mrp antiporter transmembrane" evidence="10">
    <location>
        <begin position="131"/>
        <end position="431"/>
    </location>
</feature>
<evidence type="ECO:0000259" key="11">
    <source>
        <dbReference type="Pfam" id="PF00662"/>
    </source>
</evidence>
<dbReference type="NCBIfam" id="TIGR01974">
    <property type="entry name" value="NDH_I_L"/>
    <property type="match status" value="1"/>
</dbReference>
<feature type="transmembrane region" description="Helical" evidence="9">
    <location>
        <begin position="228"/>
        <end position="247"/>
    </location>
</feature>
<keyword evidence="4 9" id="KW-1133">Transmembrane helix</keyword>
<dbReference type="GO" id="GO:0008137">
    <property type="term" value="F:NADH dehydrogenase (ubiquinone) activity"/>
    <property type="evidence" value="ECO:0007669"/>
    <property type="project" value="InterPro"/>
</dbReference>
<dbReference type="Gene3D" id="1.20.5.2700">
    <property type="match status" value="1"/>
</dbReference>
<evidence type="ECO:0000256" key="4">
    <source>
        <dbReference type="ARBA" id="ARBA00022989"/>
    </source>
</evidence>
<organism evidence="12 13">
    <name type="scientific">Lyticum sinuosum</name>
    <dbReference type="NCBI Taxonomy" id="1332059"/>
    <lineage>
        <taxon>Bacteria</taxon>
        <taxon>Pseudomonadati</taxon>
        <taxon>Pseudomonadota</taxon>
        <taxon>Alphaproteobacteria</taxon>
        <taxon>Rickettsiales</taxon>
        <taxon>Lyticum</taxon>
    </lineage>
</organism>
<evidence type="ECO:0000256" key="3">
    <source>
        <dbReference type="ARBA" id="ARBA00022692"/>
    </source>
</evidence>
<dbReference type="RefSeq" id="WP_322498747.1">
    <property type="nucleotide sequence ID" value="NZ_JARGYU010000002.1"/>
</dbReference>
<evidence type="ECO:0000256" key="8">
    <source>
        <dbReference type="RuleBase" id="RU000320"/>
    </source>
</evidence>
<feature type="transmembrane region" description="Helical" evidence="9">
    <location>
        <begin position="287"/>
        <end position="308"/>
    </location>
</feature>
<feature type="domain" description="NADH-Ubiquinone oxidoreductase (complex I) chain 5 N-terminal" evidence="11">
    <location>
        <begin position="66"/>
        <end position="114"/>
    </location>
</feature>
<keyword evidence="5 9" id="KW-0472">Membrane</keyword>
<feature type="transmembrane region" description="Helical" evidence="9">
    <location>
        <begin position="376"/>
        <end position="401"/>
    </location>
</feature>
<protein>
    <recommendedName>
        <fullName evidence="2">NADH-quinone oxidoreductase subunit L</fullName>
    </recommendedName>
    <alternativeName>
        <fullName evidence="6">NADH dehydrogenase I subunit L</fullName>
    </alternativeName>
    <alternativeName>
        <fullName evidence="7">NDH-1 subunit L</fullName>
    </alternativeName>
</protein>
<feature type="transmembrane region" description="Helical" evidence="9">
    <location>
        <begin position="464"/>
        <end position="483"/>
    </location>
</feature>
<evidence type="ECO:0000256" key="1">
    <source>
        <dbReference type="ARBA" id="ARBA00004127"/>
    </source>
</evidence>
<dbReference type="GO" id="GO:0012505">
    <property type="term" value="C:endomembrane system"/>
    <property type="evidence" value="ECO:0007669"/>
    <property type="project" value="UniProtKB-SubCell"/>
</dbReference>
<dbReference type="EMBL" id="JARGYU010000002">
    <property type="protein sequence ID" value="MDZ5761318.1"/>
    <property type="molecule type" value="Genomic_DNA"/>
</dbReference>
<accession>A0AAE4VKV7</accession>
<dbReference type="Pfam" id="PF00662">
    <property type="entry name" value="Proton_antipo_N"/>
    <property type="match status" value="1"/>
</dbReference>
<comment type="subcellular location">
    <subcellularLocation>
        <location evidence="1">Endomembrane system</location>
        <topology evidence="1">Multi-pass membrane protein</topology>
    </subcellularLocation>
    <subcellularLocation>
        <location evidence="8">Membrane</location>
        <topology evidence="8">Multi-pass membrane protein</topology>
    </subcellularLocation>
</comment>
<feature type="transmembrane region" description="Helical" evidence="9">
    <location>
        <begin position="177"/>
        <end position="193"/>
    </location>
</feature>
<feature type="transmembrane region" description="Helical" evidence="9">
    <location>
        <begin position="347"/>
        <end position="364"/>
    </location>
</feature>
<dbReference type="Proteomes" id="UP001289135">
    <property type="component" value="Unassembled WGS sequence"/>
</dbReference>
<keyword evidence="3 8" id="KW-0812">Transmembrane</keyword>
<evidence type="ECO:0000256" key="5">
    <source>
        <dbReference type="ARBA" id="ARBA00023136"/>
    </source>
</evidence>
<dbReference type="PANTHER" id="PTHR42829">
    <property type="entry name" value="NADH-UBIQUINONE OXIDOREDUCTASE CHAIN 5"/>
    <property type="match status" value="1"/>
</dbReference>
<dbReference type="PRINTS" id="PR01434">
    <property type="entry name" value="NADHDHGNASE5"/>
</dbReference>